<accession>A0A494XZC3</accession>
<dbReference type="Gene3D" id="3.40.50.920">
    <property type="match status" value="1"/>
</dbReference>
<organism evidence="7 8">
    <name type="scientific">Pararobbsia silviterrae</name>
    <dbReference type="NCBI Taxonomy" id="1792498"/>
    <lineage>
        <taxon>Bacteria</taxon>
        <taxon>Pseudomonadati</taxon>
        <taxon>Pseudomonadota</taxon>
        <taxon>Betaproteobacteria</taxon>
        <taxon>Burkholderiales</taxon>
        <taxon>Burkholderiaceae</taxon>
        <taxon>Pararobbsia</taxon>
    </lineage>
</organism>
<dbReference type="AlphaFoldDB" id="A0A494XZC3"/>
<keyword evidence="5" id="KW-0786">Thiamine pyrophosphate</keyword>
<name>A0A494XZC3_9BURK</name>
<dbReference type="GO" id="GO:0003863">
    <property type="term" value="F:branched-chain 2-oxo acid dehydrogenase activity"/>
    <property type="evidence" value="ECO:0007669"/>
    <property type="project" value="UniProtKB-EC"/>
</dbReference>
<evidence type="ECO:0000313" key="7">
    <source>
        <dbReference type="EMBL" id="RKP55867.1"/>
    </source>
</evidence>
<evidence type="ECO:0000313" key="8">
    <source>
        <dbReference type="Proteomes" id="UP000270342"/>
    </source>
</evidence>
<feature type="domain" description="Transketolase-like pyrimidine-binding" evidence="6">
    <location>
        <begin position="376"/>
        <end position="550"/>
    </location>
</feature>
<evidence type="ECO:0000256" key="4">
    <source>
        <dbReference type="ARBA" id="ARBA00023002"/>
    </source>
</evidence>
<comment type="caution">
    <text evidence="7">The sequence shown here is derived from an EMBL/GenBank/DDBJ whole genome shotgun (WGS) entry which is preliminary data.</text>
</comment>
<reference evidence="7 8" key="1">
    <citation type="submission" date="2018-10" db="EMBL/GenBank/DDBJ databases">
        <title>Robbsia sp. DHC34, isolated from soil.</title>
        <authorList>
            <person name="Gao Z.-H."/>
            <person name="Qiu L.-H."/>
        </authorList>
    </citation>
    <scope>NUCLEOTIDE SEQUENCE [LARGE SCALE GENOMIC DNA]</scope>
    <source>
        <strain evidence="7 8">DHC34</strain>
    </source>
</reference>
<dbReference type="FunFam" id="3.40.50.920:FF:000001">
    <property type="entry name" value="Pyruvate dehydrogenase E1 beta subunit"/>
    <property type="match status" value="1"/>
</dbReference>
<evidence type="ECO:0000256" key="1">
    <source>
        <dbReference type="ARBA" id="ARBA00001964"/>
    </source>
</evidence>
<keyword evidence="4" id="KW-0560">Oxidoreductase</keyword>
<protein>
    <recommendedName>
        <fullName evidence="3">3-methyl-2-oxobutanoate dehydrogenase (2-methylpropanoyl-transferring)</fullName>
        <ecNumber evidence="3">1.2.4.4</ecNumber>
    </recommendedName>
</protein>
<dbReference type="EMBL" id="RBZU01000004">
    <property type="protein sequence ID" value="RKP55867.1"/>
    <property type="molecule type" value="Genomic_DNA"/>
</dbReference>
<comment type="cofactor">
    <cofactor evidence="1">
        <name>thiamine diphosphate</name>
        <dbReference type="ChEBI" id="CHEBI:58937"/>
    </cofactor>
</comment>
<dbReference type="FunFam" id="3.40.50.970:FF:000001">
    <property type="entry name" value="Pyruvate dehydrogenase E1 beta subunit"/>
    <property type="match status" value="1"/>
</dbReference>
<comment type="function">
    <text evidence="2">E1 component of the 2-oxoglutarate dehydrogenase (OGDH) complex which catalyzes the decarboxylation of 2-oxoglutarate, the first step in the conversion of 2-oxoglutarate to succinyl-CoA and CO(2).</text>
</comment>
<dbReference type="Pfam" id="PF02779">
    <property type="entry name" value="Transket_pyr"/>
    <property type="match status" value="1"/>
</dbReference>
<dbReference type="GO" id="GO:0009083">
    <property type="term" value="P:branched-chain amino acid catabolic process"/>
    <property type="evidence" value="ECO:0007669"/>
    <property type="project" value="TreeGrafter"/>
</dbReference>
<gene>
    <name evidence="7" type="ORF">D7S86_11705</name>
</gene>
<dbReference type="RefSeq" id="WP_121086587.1">
    <property type="nucleotide sequence ID" value="NZ_RBZU01000004.1"/>
</dbReference>
<dbReference type="Pfam" id="PF00676">
    <property type="entry name" value="E1_dh"/>
    <property type="match status" value="1"/>
</dbReference>
<dbReference type="SUPFAM" id="SSF52922">
    <property type="entry name" value="TK C-terminal domain-like"/>
    <property type="match status" value="1"/>
</dbReference>
<dbReference type="CDD" id="cd07036">
    <property type="entry name" value="TPP_PYR_E1-PDHc-beta_like"/>
    <property type="match status" value="1"/>
</dbReference>
<dbReference type="Proteomes" id="UP000270342">
    <property type="component" value="Unassembled WGS sequence"/>
</dbReference>
<evidence type="ECO:0000256" key="5">
    <source>
        <dbReference type="ARBA" id="ARBA00023052"/>
    </source>
</evidence>
<keyword evidence="8" id="KW-1185">Reference proteome</keyword>
<dbReference type="GO" id="GO:0007584">
    <property type="term" value="P:response to nutrient"/>
    <property type="evidence" value="ECO:0007669"/>
    <property type="project" value="TreeGrafter"/>
</dbReference>
<dbReference type="OrthoDB" id="9780894at2"/>
<dbReference type="Gene3D" id="3.40.50.970">
    <property type="match status" value="2"/>
</dbReference>
<dbReference type="InterPro" id="IPR029061">
    <property type="entry name" value="THDP-binding"/>
</dbReference>
<proteinExistence type="predicted"/>
<evidence type="ECO:0000256" key="2">
    <source>
        <dbReference type="ARBA" id="ARBA00003906"/>
    </source>
</evidence>
<dbReference type="PANTHER" id="PTHR42980">
    <property type="entry name" value="2-OXOISOVALERATE DEHYDROGENASE SUBUNIT BETA-RELATED"/>
    <property type="match status" value="1"/>
</dbReference>
<dbReference type="Pfam" id="PF02780">
    <property type="entry name" value="Transketolase_C"/>
    <property type="match status" value="1"/>
</dbReference>
<dbReference type="SMART" id="SM00861">
    <property type="entry name" value="Transket_pyr"/>
    <property type="match status" value="1"/>
</dbReference>
<dbReference type="InterPro" id="IPR005475">
    <property type="entry name" value="Transketolase-like_Pyr-bd"/>
</dbReference>
<dbReference type="InterPro" id="IPR001017">
    <property type="entry name" value="DH_E1"/>
</dbReference>
<dbReference type="EC" id="1.2.4.4" evidence="3"/>
<evidence type="ECO:0000259" key="6">
    <source>
        <dbReference type="SMART" id="SM00861"/>
    </source>
</evidence>
<dbReference type="SUPFAM" id="SSF52518">
    <property type="entry name" value="Thiamin diphosphate-binding fold (THDP-binding)"/>
    <property type="match status" value="2"/>
</dbReference>
<sequence length="694" mass="75472">MFEAPVRETPPPPDALRADVDWARVVYLMHVSRALDEIEETTLVPDKKVLYQFSARGHDLAQILLGLRLDDPRDAVCGYYRSRPLLLALGLDPADALGSSMGRAGGYSDGRDIGVVFNYPNSAGATALPMCGGVGTQYTPAAGWAQALVYRAHELGDTRCRNAISVVLGGDASVATNGFWSALTIATTQRLPLLFYIEDNGYGISVPGAFQTPGANIASNLASFADLHILSGDGTDPAEAATLIDDAVRFVRTQRRPALLRLTVPRLEGHSFQDTQGYKPASVIEAERRRDPLPKLHAYRVPIQFGEAQWNAIAARAHEAVEIGLREAEARPTSDPARVATHVFHDGPLQQRGGQWAEGYRAPAAVSDAHAEGPRINMATAIRRTLDHELAINDRVLVFGEDVGPKGGVHGVTLGLQDKYGAERVFDTSLSEEGIIGRAVGMALAGLMPVPEIQFRKYADPATEQINDCGTIRWRTNNRFAAPMVVRIPGGFFKCGDPWHSQTNEVQFVHAPGWRVAVPSNAEDAVGLLRTALRGNDPVIFFEHRAMLDAAWARRPYPGDAYVLPFGKARTVREGRDLTIVTWGAMVSRCEAAAQDRDVELIDLRTLMPWDRDAVLASVTRTHRCLIVHEDLGTAGFGAEIAAVVADAAFMELDAPVSRLTMPDIPSPHHPRLLDAALPSVERIRAKIDDLIGF</sequence>
<keyword evidence="7" id="KW-0670">Pyruvate</keyword>
<dbReference type="InterPro" id="IPR033248">
    <property type="entry name" value="Transketolase_C"/>
</dbReference>
<evidence type="ECO:0000256" key="3">
    <source>
        <dbReference type="ARBA" id="ARBA00012277"/>
    </source>
</evidence>
<dbReference type="PANTHER" id="PTHR42980:SF1">
    <property type="entry name" value="2-OXOISOVALERATE DEHYDROGENASE SUBUNIT BETA, MITOCHONDRIAL"/>
    <property type="match status" value="1"/>
</dbReference>
<dbReference type="InterPro" id="IPR009014">
    <property type="entry name" value="Transketo_C/PFOR_II"/>
</dbReference>